<dbReference type="PANTHER" id="PTHR37610">
    <property type="entry name" value="CCHC-TYPE DOMAIN-CONTAINING PROTEIN"/>
    <property type="match status" value="1"/>
</dbReference>
<keyword evidence="4" id="KW-1185">Reference proteome</keyword>
<feature type="domain" description="Retrotransposon Copia-like N-terminal" evidence="2">
    <location>
        <begin position="31"/>
        <end position="77"/>
    </location>
</feature>
<dbReference type="EMBL" id="LXQA010096447">
    <property type="protein sequence ID" value="MCI15435.1"/>
    <property type="molecule type" value="Genomic_DNA"/>
</dbReference>
<evidence type="ECO:0000313" key="3">
    <source>
        <dbReference type="EMBL" id="MCI15435.1"/>
    </source>
</evidence>
<evidence type="ECO:0000256" key="1">
    <source>
        <dbReference type="SAM" id="MobiDB-lite"/>
    </source>
</evidence>
<evidence type="ECO:0000313" key="4">
    <source>
        <dbReference type="Proteomes" id="UP000265520"/>
    </source>
</evidence>
<name>A0A392PWW4_9FABA</name>
<comment type="caution">
    <text evidence="3">The sequence shown here is derived from an EMBL/GenBank/DDBJ whole genome shotgun (WGS) entry which is preliminary data.</text>
</comment>
<evidence type="ECO:0000259" key="2">
    <source>
        <dbReference type="Pfam" id="PF14244"/>
    </source>
</evidence>
<proteinExistence type="predicted"/>
<dbReference type="Pfam" id="PF14244">
    <property type="entry name" value="Retrotran_gag_3"/>
    <property type="match status" value="1"/>
</dbReference>
<dbReference type="Proteomes" id="UP000265520">
    <property type="component" value="Unassembled WGS sequence"/>
</dbReference>
<dbReference type="AlphaFoldDB" id="A0A392PWW4"/>
<dbReference type="InterPro" id="IPR029472">
    <property type="entry name" value="Copia-like_N"/>
</dbReference>
<reference evidence="3 4" key="1">
    <citation type="journal article" date="2018" name="Front. Plant Sci.">
        <title>Red Clover (Trifolium pratense) and Zigzag Clover (T. medium) - A Picture of Genomic Similarities and Differences.</title>
        <authorList>
            <person name="Dluhosova J."/>
            <person name="Istvanek J."/>
            <person name="Nedelnik J."/>
            <person name="Repkova J."/>
        </authorList>
    </citation>
    <scope>NUCLEOTIDE SEQUENCE [LARGE SCALE GENOMIC DNA]</scope>
    <source>
        <strain evidence="4">cv. 10/8</strain>
        <tissue evidence="3">Leaf</tissue>
    </source>
</reference>
<dbReference type="PANTHER" id="PTHR37610:SF55">
    <property type="entry name" value="RETROTRANSPOSON COPIA-LIKE N-TERMINAL DOMAIN-CONTAINING PROTEIN"/>
    <property type="match status" value="1"/>
</dbReference>
<organism evidence="3 4">
    <name type="scientific">Trifolium medium</name>
    <dbReference type="NCBI Taxonomy" id="97028"/>
    <lineage>
        <taxon>Eukaryota</taxon>
        <taxon>Viridiplantae</taxon>
        <taxon>Streptophyta</taxon>
        <taxon>Embryophyta</taxon>
        <taxon>Tracheophyta</taxon>
        <taxon>Spermatophyta</taxon>
        <taxon>Magnoliopsida</taxon>
        <taxon>eudicotyledons</taxon>
        <taxon>Gunneridae</taxon>
        <taxon>Pentapetalae</taxon>
        <taxon>rosids</taxon>
        <taxon>fabids</taxon>
        <taxon>Fabales</taxon>
        <taxon>Fabaceae</taxon>
        <taxon>Papilionoideae</taxon>
        <taxon>50 kb inversion clade</taxon>
        <taxon>NPAAA clade</taxon>
        <taxon>Hologalegina</taxon>
        <taxon>IRL clade</taxon>
        <taxon>Trifolieae</taxon>
        <taxon>Trifolium</taxon>
    </lineage>
</organism>
<feature type="compositionally biased region" description="Low complexity" evidence="1">
    <location>
        <begin position="1"/>
        <end position="11"/>
    </location>
</feature>
<sequence length="117" mass="13142">MTRNANAGAIAPPAPPPQDPSQIPENIYYVHPFDGPSSVSVSPVLTHSNYHDWARSMRRALGAKNKFDFVDGTIPVPIPFDPSYKAWSRCNMLVHSWIMNSVKESIAQSIIYLYYSF</sequence>
<feature type="region of interest" description="Disordered" evidence="1">
    <location>
        <begin position="1"/>
        <end position="21"/>
    </location>
</feature>
<protein>
    <recommendedName>
        <fullName evidence="2">Retrotransposon Copia-like N-terminal domain-containing protein</fullName>
    </recommendedName>
</protein>
<accession>A0A392PWW4</accession>